<organism evidence="3 4">
    <name type="scientific">Seminavis robusta</name>
    <dbReference type="NCBI Taxonomy" id="568900"/>
    <lineage>
        <taxon>Eukaryota</taxon>
        <taxon>Sar</taxon>
        <taxon>Stramenopiles</taxon>
        <taxon>Ochrophyta</taxon>
        <taxon>Bacillariophyta</taxon>
        <taxon>Bacillariophyceae</taxon>
        <taxon>Bacillariophycidae</taxon>
        <taxon>Naviculales</taxon>
        <taxon>Naviculaceae</taxon>
        <taxon>Seminavis</taxon>
    </lineage>
</organism>
<evidence type="ECO:0000313" key="3">
    <source>
        <dbReference type="EMBL" id="CAB9512543.1"/>
    </source>
</evidence>
<comment type="caution">
    <text evidence="3">The sequence shown here is derived from an EMBL/GenBank/DDBJ whole genome shotgun (WGS) entry which is preliminary data.</text>
</comment>
<reference evidence="3" key="1">
    <citation type="submission" date="2020-06" db="EMBL/GenBank/DDBJ databases">
        <authorList>
            <consortium name="Plant Systems Biology data submission"/>
        </authorList>
    </citation>
    <scope>NUCLEOTIDE SEQUENCE</scope>
    <source>
        <strain evidence="3">D6</strain>
    </source>
</reference>
<dbReference type="Gene3D" id="3.50.70.10">
    <property type="match status" value="1"/>
</dbReference>
<dbReference type="PANTHER" id="PTHR47698:SF2">
    <property type="entry name" value="FATTY-ACID-BINDING PROTEIN 3, CHLOROPLASTIC"/>
    <property type="match status" value="1"/>
</dbReference>
<sequence length="276" mass="30894">MTSLLRGSLLKNAKDHNIVVVEAVKKLKKLSSDEEDIDPSSRRSFDNDKDISPDITPDLSRSESGDEGEHNVGLQRDHDIEPIEIVYTTDESETIEPVSGIHFAGGMNQYKFIGCGVRTKYLVFHAYAVGLYLDMESVDMAKMKTSDDIDDVLLNPHYARVFRLVMNRNVTSSQYMGAIYDALTPLMRGQDMDKLEEMKTQEMPSMLHKGTEIFLIVNGNKLIMQLGMDRAAQIESLVLTSAICENYLGGKPVSPAAKKAVVKEMENLRTSEPRTE</sequence>
<feature type="region of interest" description="Disordered" evidence="1">
    <location>
        <begin position="30"/>
        <end position="75"/>
    </location>
</feature>
<evidence type="ECO:0000313" key="4">
    <source>
        <dbReference type="Proteomes" id="UP001153069"/>
    </source>
</evidence>
<dbReference type="Proteomes" id="UP001153069">
    <property type="component" value="Unassembled WGS sequence"/>
</dbReference>
<dbReference type="InterPro" id="IPR016087">
    <property type="entry name" value="Chalcone_isomerase"/>
</dbReference>
<dbReference type="InterPro" id="IPR036298">
    <property type="entry name" value="Chalcone_isomerase_sf"/>
</dbReference>
<evidence type="ECO:0000256" key="1">
    <source>
        <dbReference type="SAM" id="MobiDB-lite"/>
    </source>
</evidence>
<feature type="compositionally biased region" description="Basic and acidic residues" evidence="1">
    <location>
        <begin position="39"/>
        <end position="52"/>
    </location>
</feature>
<protein>
    <submittedName>
        <fullName evidence="3">Isomerase</fullName>
    </submittedName>
</protein>
<dbReference type="Pfam" id="PF16036">
    <property type="entry name" value="Chalcone_3"/>
    <property type="match status" value="1"/>
</dbReference>
<dbReference type="SUPFAM" id="SSF54626">
    <property type="entry name" value="Chalcone isomerase"/>
    <property type="match status" value="1"/>
</dbReference>
<keyword evidence="4" id="KW-1185">Reference proteome</keyword>
<keyword evidence="3" id="KW-0413">Isomerase</keyword>
<dbReference type="InterPro" id="IPR016089">
    <property type="entry name" value="Chalcone_isomerase_bundle_sf"/>
</dbReference>
<evidence type="ECO:0000259" key="2">
    <source>
        <dbReference type="Pfam" id="PF16036"/>
    </source>
</evidence>
<name>A0A9N8HF01_9STRA</name>
<dbReference type="Gene3D" id="1.10.890.20">
    <property type="match status" value="1"/>
</dbReference>
<proteinExistence type="predicted"/>
<dbReference type="InterPro" id="IPR016088">
    <property type="entry name" value="Chalcone_isomerase_3-sand"/>
</dbReference>
<dbReference type="GO" id="GO:0016872">
    <property type="term" value="F:intramolecular lyase activity"/>
    <property type="evidence" value="ECO:0007669"/>
    <property type="project" value="InterPro"/>
</dbReference>
<dbReference type="PANTHER" id="PTHR47698">
    <property type="entry name" value="FATTY-ACID-BINDING PROTEIN 3, CHLOROPLASTIC"/>
    <property type="match status" value="1"/>
</dbReference>
<accession>A0A9N8HF01</accession>
<gene>
    <name evidence="3" type="ORF">SEMRO_541_G163240.1</name>
</gene>
<dbReference type="AlphaFoldDB" id="A0A9N8HF01"/>
<feature type="domain" description="Chalcone isomerase" evidence="2">
    <location>
        <begin position="108"/>
        <end position="260"/>
    </location>
</feature>
<dbReference type="EMBL" id="CAICTM010000540">
    <property type="protein sequence ID" value="CAB9512543.1"/>
    <property type="molecule type" value="Genomic_DNA"/>
</dbReference>
<feature type="compositionally biased region" description="Basic and acidic residues" evidence="1">
    <location>
        <begin position="60"/>
        <end position="75"/>
    </location>
</feature>